<dbReference type="Proteomes" id="UP000271339">
    <property type="component" value="Unassembled WGS sequence"/>
</dbReference>
<dbReference type="AlphaFoldDB" id="A0A3L9Z874"/>
<evidence type="ECO:0000313" key="2">
    <source>
        <dbReference type="Proteomes" id="UP000271339"/>
    </source>
</evidence>
<keyword evidence="2" id="KW-1185">Reference proteome</keyword>
<protein>
    <recommendedName>
        <fullName evidence="3">HNH endonuclease</fullName>
    </recommendedName>
</protein>
<accession>A0A3L9Z874</accession>
<evidence type="ECO:0008006" key="3">
    <source>
        <dbReference type="Google" id="ProtNLM"/>
    </source>
</evidence>
<dbReference type="EMBL" id="REFC01000001">
    <property type="protein sequence ID" value="RMA67699.1"/>
    <property type="molecule type" value="Genomic_DNA"/>
</dbReference>
<sequence length="342" mass="39727">MRNCLLCNENPADKKGSHIVPHFLSKRIDNEEGETGRDKEMGFVITPKQTTSYFGRAVLPEKLEEVYGEVTDELIEKNNIDGVVDNYFCTSCESNLSVIESEYANTLNQNPEFDQVYEGSTSGFVAFLFWTSIIWRLSIQDYSGFKLKVKEEKRLNRILKKYLKNNLTEIKPNPLDSDLNDIGYKLLRSPHYSDKNWTWLHWRPNYERPYSIMIDEYVLFLYFKTSHLKGMVMDFYSSENLKNKAEFNIPTENESIFSVSHKEYSLIVENIKNYGVKAVDKELDTNLDKIHQRLGKKGQMNAQLKAEIKKKIADSKVALGQKFTIKNQAEIINEAMSKYINT</sequence>
<proteinExistence type="predicted"/>
<organism evidence="1 2">
    <name type="scientific">Ulvibacter antarcticus</name>
    <dbReference type="NCBI Taxonomy" id="442714"/>
    <lineage>
        <taxon>Bacteria</taxon>
        <taxon>Pseudomonadati</taxon>
        <taxon>Bacteroidota</taxon>
        <taxon>Flavobacteriia</taxon>
        <taxon>Flavobacteriales</taxon>
        <taxon>Flavobacteriaceae</taxon>
        <taxon>Ulvibacter</taxon>
    </lineage>
</organism>
<name>A0A3L9Z874_9FLAO</name>
<comment type="caution">
    <text evidence="1">The sequence shown here is derived from an EMBL/GenBank/DDBJ whole genome shotgun (WGS) entry which is preliminary data.</text>
</comment>
<reference evidence="1 2" key="1">
    <citation type="submission" date="2018-10" db="EMBL/GenBank/DDBJ databases">
        <title>Genomic Encyclopedia of Archaeal and Bacterial Type Strains, Phase II (KMG-II): from individual species to whole genera.</title>
        <authorList>
            <person name="Goeker M."/>
        </authorList>
    </citation>
    <scope>NUCLEOTIDE SEQUENCE [LARGE SCALE GENOMIC DNA]</scope>
    <source>
        <strain evidence="1 2">DSM 23424</strain>
    </source>
</reference>
<evidence type="ECO:0000313" key="1">
    <source>
        <dbReference type="EMBL" id="RMA67699.1"/>
    </source>
</evidence>
<gene>
    <name evidence="1" type="ORF">BXY75_0009</name>
</gene>